<dbReference type="OrthoDB" id="8250810at2759"/>
<organism evidence="14 15">
    <name type="scientific">Orchesella cincta</name>
    <name type="common">Springtail</name>
    <name type="synonym">Podura cincta</name>
    <dbReference type="NCBI Taxonomy" id="48709"/>
    <lineage>
        <taxon>Eukaryota</taxon>
        <taxon>Metazoa</taxon>
        <taxon>Ecdysozoa</taxon>
        <taxon>Arthropoda</taxon>
        <taxon>Hexapoda</taxon>
        <taxon>Collembola</taxon>
        <taxon>Entomobryomorpha</taxon>
        <taxon>Entomobryoidea</taxon>
        <taxon>Orchesellidae</taxon>
        <taxon>Orchesellinae</taxon>
        <taxon>Orchesella</taxon>
    </lineage>
</organism>
<dbReference type="GO" id="GO:0004252">
    <property type="term" value="F:serine-type endopeptidase activity"/>
    <property type="evidence" value="ECO:0007669"/>
    <property type="project" value="UniProtKB-UniRule"/>
</dbReference>
<proteinExistence type="inferred from homology"/>
<dbReference type="Proteomes" id="UP000094527">
    <property type="component" value="Unassembled WGS sequence"/>
</dbReference>
<evidence type="ECO:0000313" key="15">
    <source>
        <dbReference type="Proteomes" id="UP000094527"/>
    </source>
</evidence>
<dbReference type="SMART" id="SM00020">
    <property type="entry name" value="Tryp_SPc"/>
    <property type="match status" value="1"/>
</dbReference>
<dbReference type="FunFam" id="2.40.10.10:FF:000120">
    <property type="entry name" value="Putative serine protease"/>
    <property type="match status" value="1"/>
</dbReference>
<dbReference type="CDD" id="cd00190">
    <property type="entry name" value="Tryp_SPc"/>
    <property type="match status" value="1"/>
</dbReference>
<comment type="caution">
    <text evidence="14">The sequence shown here is derived from an EMBL/GenBank/DDBJ whole genome shotgun (WGS) entry which is preliminary data.</text>
</comment>
<feature type="signal peptide" evidence="11">
    <location>
        <begin position="1"/>
        <end position="20"/>
    </location>
</feature>
<dbReference type="InterPro" id="IPR051487">
    <property type="entry name" value="Ser/Thr_Proteases_Immune/Dev"/>
</dbReference>
<dbReference type="InterPro" id="IPR009003">
    <property type="entry name" value="Peptidase_S1_PA"/>
</dbReference>
<keyword evidence="11" id="KW-0964">Secreted</keyword>
<evidence type="ECO:0000256" key="5">
    <source>
        <dbReference type="ARBA" id="ARBA00022820"/>
    </source>
</evidence>
<sequence>MNLIVSLGIFLPLCFSSVYTLQCRSYGRQVGECVDISRCPPFLAIILSEEKTKEDLQMLQKLTCLSASDPDKEPVVCCPLTEIVSKNYIPNPQAHFGNSATTRSPPTVSTARTFTRATKEPTSTETPRLTVYPSNPGQGHRVVPVPDKTKIEEAQVLYQKFQTLIPSLDSCSRNDGAGDRIVGGNDTLHGMYPWMARLGYKSLKTGRVEYYCGGVIINSRYILTAGHCTHGYDDSFALVHVRLGEHNTKQLQDCNENLQKCSTPEDIQVEKVITYPGYNTVNKHNDIALVRLARDINFNTLFIKPMCLPFYKEYGVSEPNLLELKAVVAGWGRTNWTRNEGSAVLQQVRLPIVPTQKCIADFRNRINITPKQLCAGGEAGKDSCGGDSGGPLMMDVEIGKNGIFPIKRSFQIGIVSFGPVKCGIGIPGVYTRVSEYLPWILKSLEP</sequence>
<evidence type="ECO:0000256" key="2">
    <source>
        <dbReference type="ARBA" id="ARBA00022670"/>
    </source>
</evidence>
<evidence type="ECO:0000256" key="4">
    <source>
        <dbReference type="ARBA" id="ARBA00022801"/>
    </source>
</evidence>
<evidence type="ECO:0000256" key="1">
    <source>
        <dbReference type="ARBA" id="ARBA00022659"/>
    </source>
</evidence>
<evidence type="ECO:0000256" key="7">
    <source>
        <dbReference type="ARBA" id="ARBA00023157"/>
    </source>
</evidence>
<dbReference type="PRINTS" id="PR00722">
    <property type="entry name" value="CHYMOTRYPSIN"/>
</dbReference>
<dbReference type="PROSITE" id="PS00135">
    <property type="entry name" value="TRYPSIN_SER"/>
    <property type="match status" value="1"/>
</dbReference>
<dbReference type="InterPro" id="IPR022700">
    <property type="entry name" value="CLIP"/>
</dbReference>
<keyword evidence="2 10" id="KW-0645">Protease</keyword>
<evidence type="ECO:0000259" key="12">
    <source>
        <dbReference type="PROSITE" id="PS50240"/>
    </source>
</evidence>
<keyword evidence="3 11" id="KW-0732">Signal</keyword>
<comment type="similarity">
    <text evidence="8 11">Belongs to the peptidase S1 family. CLIP subfamily.</text>
</comment>
<keyword evidence="4 10" id="KW-0378">Hydrolase</keyword>
<keyword evidence="1" id="KW-0768">Sushi</keyword>
<dbReference type="SUPFAM" id="SSF50494">
    <property type="entry name" value="Trypsin-like serine proteases"/>
    <property type="match status" value="1"/>
</dbReference>
<dbReference type="Gene3D" id="2.40.10.10">
    <property type="entry name" value="Trypsin-like serine proteases"/>
    <property type="match status" value="2"/>
</dbReference>
<comment type="catalytic activity">
    <reaction evidence="9">
        <text>Selective cleavage of 103-Arg-|-Ser-104 and 124-Ile-|-Ile-125 bonds in Limulus clotting factor B to form activated factor B. Cleavage of -Pro-Arg-|-Xaa- bonds in synthetic substrates.</text>
        <dbReference type="EC" id="3.4.21.84"/>
    </reaction>
</comment>
<evidence type="ECO:0000256" key="3">
    <source>
        <dbReference type="ARBA" id="ARBA00022729"/>
    </source>
</evidence>
<keyword evidence="6 10" id="KW-0720">Serine protease</keyword>
<name>A0A1D2MDI9_ORCCI</name>
<keyword evidence="7" id="KW-1015">Disulfide bond</keyword>
<dbReference type="Pfam" id="PF12032">
    <property type="entry name" value="CLIP"/>
    <property type="match status" value="1"/>
</dbReference>
<feature type="domain" description="Peptidase S1" evidence="12">
    <location>
        <begin position="181"/>
        <end position="445"/>
    </location>
</feature>
<comment type="domain">
    <text evidence="11">The clip domain consists of 35-55 residues which are 'knitted' together usually by 3 conserved disulfide bonds forming a clip-like compact structure.</text>
</comment>
<comment type="subcellular location">
    <subcellularLocation>
        <location evidence="11">Secreted</location>
    </subcellularLocation>
</comment>
<dbReference type="Gene3D" id="3.30.1640.30">
    <property type="match status" value="1"/>
</dbReference>
<evidence type="ECO:0000313" key="14">
    <source>
        <dbReference type="EMBL" id="ODM90951.1"/>
    </source>
</evidence>
<dbReference type="PROSITE" id="PS00134">
    <property type="entry name" value="TRYPSIN_HIS"/>
    <property type="match status" value="1"/>
</dbReference>
<keyword evidence="5" id="KW-0353">Hemolymph clotting</keyword>
<dbReference type="InterPro" id="IPR001314">
    <property type="entry name" value="Peptidase_S1A"/>
</dbReference>
<dbReference type="InterPro" id="IPR043504">
    <property type="entry name" value="Peptidase_S1_PA_chymotrypsin"/>
</dbReference>
<dbReference type="OMA" id="CITEISD"/>
<evidence type="ECO:0000256" key="11">
    <source>
        <dbReference type="RuleBase" id="RU366078"/>
    </source>
</evidence>
<accession>A0A1D2MDI9</accession>
<dbReference type="EC" id="3.4.21.-" evidence="10"/>
<keyword evidence="15" id="KW-1185">Reference proteome</keyword>
<dbReference type="AlphaFoldDB" id="A0A1D2MDI9"/>
<evidence type="ECO:0000256" key="10">
    <source>
        <dbReference type="RuleBase" id="RU363034"/>
    </source>
</evidence>
<evidence type="ECO:0000256" key="8">
    <source>
        <dbReference type="ARBA" id="ARBA00024195"/>
    </source>
</evidence>
<dbReference type="PROSITE" id="PS50240">
    <property type="entry name" value="TRYPSIN_DOM"/>
    <property type="match status" value="1"/>
</dbReference>
<dbReference type="PANTHER" id="PTHR24256">
    <property type="entry name" value="TRYPTASE-RELATED"/>
    <property type="match status" value="1"/>
</dbReference>
<dbReference type="STRING" id="48709.A0A1D2MDI9"/>
<dbReference type="SMART" id="SM00680">
    <property type="entry name" value="CLIP"/>
    <property type="match status" value="1"/>
</dbReference>
<dbReference type="InterPro" id="IPR018114">
    <property type="entry name" value="TRYPSIN_HIS"/>
</dbReference>
<reference evidence="14 15" key="1">
    <citation type="journal article" date="2016" name="Genome Biol. Evol.">
        <title>Gene Family Evolution Reflects Adaptation to Soil Environmental Stressors in the Genome of the Collembolan Orchesella cincta.</title>
        <authorList>
            <person name="Faddeeva-Vakhrusheva A."/>
            <person name="Derks M.F."/>
            <person name="Anvar S.Y."/>
            <person name="Agamennone V."/>
            <person name="Suring W."/>
            <person name="Smit S."/>
            <person name="van Straalen N.M."/>
            <person name="Roelofs D."/>
        </authorList>
    </citation>
    <scope>NUCLEOTIDE SEQUENCE [LARGE SCALE GENOMIC DNA]</scope>
    <source>
        <tissue evidence="14">Mixed pool</tissue>
    </source>
</reference>
<dbReference type="InterPro" id="IPR033116">
    <property type="entry name" value="TRYPSIN_SER"/>
</dbReference>
<dbReference type="InterPro" id="IPR001254">
    <property type="entry name" value="Trypsin_dom"/>
</dbReference>
<dbReference type="EMBL" id="LJIJ01001731">
    <property type="protein sequence ID" value="ODM90951.1"/>
    <property type="molecule type" value="Genomic_DNA"/>
</dbReference>
<dbReference type="Pfam" id="PF00089">
    <property type="entry name" value="Trypsin"/>
    <property type="match status" value="1"/>
</dbReference>
<protein>
    <recommendedName>
        <fullName evidence="11">CLIP domain-containing serine protease</fullName>
        <ecNumber evidence="10">3.4.21.-</ecNumber>
    </recommendedName>
</protein>
<dbReference type="PROSITE" id="PS51888">
    <property type="entry name" value="CLIP"/>
    <property type="match status" value="1"/>
</dbReference>
<dbReference type="GO" id="GO:0005576">
    <property type="term" value="C:extracellular region"/>
    <property type="evidence" value="ECO:0007669"/>
    <property type="project" value="UniProtKB-SubCell"/>
</dbReference>
<feature type="chain" id="PRO_5023974373" description="CLIP domain-containing serine protease" evidence="11">
    <location>
        <begin position="21"/>
        <end position="446"/>
    </location>
</feature>
<dbReference type="InterPro" id="IPR038565">
    <property type="entry name" value="CLIP_sf"/>
</dbReference>
<evidence type="ECO:0000256" key="9">
    <source>
        <dbReference type="ARBA" id="ARBA00052079"/>
    </source>
</evidence>
<dbReference type="GO" id="GO:0042381">
    <property type="term" value="P:hemolymph coagulation"/>
    <property type="evidence" value="ECO:0007669"/>
    <property type="project" value="UniProtKB-KW"/>
</dbReference>
<feature type="domain" description="Clip" evidence="13">
    <location>
        <begin position="22"/>
        <end position="78"/>
    </location>
</feature>
<dbReference type="GO" id="GO:0006508">
    <property type="term" value="P:proteolysis"/>
    <property type="evidence" value="ECO:0007669"/>
    <property type="project" value="UniProtKB-KW"/>
</dbReference>
<gene>
    <name evidence="14" type="ORF">Ocin01_15732</name>
</gene>
<evidence type="ECO:0000256" key="6">
    <source>
        <dbReference type="ARBA" id="ARBA00022825"/>
    </source>
</evidence>
<evidence type="ECO:0000259" key="13">
    <source>
        <dbReference type="PROSITE" id="PS51888"/>
    </source>
</evidence>